<organism evidence="2 3">
    <name type="scientific">Artemisia annua</name>
    <name type="common">Sweet wormwood</name>
    <dbReference type="NCBI Taxonomy" id="35608"/>
    <lineage>
        <taxon>Eukaryota</taxon>
        <taxon>Viridiplantae</taxon>
        <taxon>Streptophyta</taxon>
        <taxon>Embryophyta</taxon>
        <taxon>Tracheophyta</taxon>
        <taxon>Spermatophyta</taxon>
        <taxon>Magnoliopsida</taxon>
        <taxon>eudicotyledons</taxon>
        <taxon>Gunneridae</taxon>
        <taxon>Pentapetalae</taxon>
        <taxon>asterids</taxon>
        <taxon>campanulids</taxon>
        <taxon>Asterales</taxon>
        <taxon>Asteraceae</taxon>
        <taxon>Asteroideae</taxon>
        <taxon>Anthemideae</taxon>
        <taxon>Artemisiinae</taxon>
        <taxon>Artemisia</taxon>
    </lineage>
</organism>
<dbReference type="AlphaFoldDB" id="A0A2U1MJ43"/>
<proteinExistence type="predicted"/>
<comment type="caution">
    <text evidence="2">The sequence shown here is derived from an EMBL/GenBank/DDBJ whole genome shotgun (WGS) entry which is preliminary data.</text>
</comment>
<evidence type="ECO:0000313" key="2">
    <source>
        <dbReference type="EMBL" id="PWA61242.1"/>
    </source>
</evidence>
<gene>
    <name evidence="2" type="ORF">CTI12_AA374770</name>
</gene>
<dbReference type="PANTHER" id="PTHR32166">
    <property type="entry name" value="OSJNBA0013A04.12 PROTEIN"/>
    <property type="match status" value="1"/>
</dbReference>
<evidence type="ECO:0000313" key="3">
    <source>
        <dbReference type="Proteomes" id="UP000245207"/>
    </source>
</evidence>
<dbReference type="Proteomes" id="UP000245207">
    <property type="component" value="Unassembled WGS sequence"/>
</dbReference>
<reference evidence="2 3" key="1">
    <citation type="journal article" date="2018" name="Mol. Plant">
        <title>The genome of Artemisia annua provides insight into the evolution of Asteraceae family and artemisinin biosynthesis.</title>
        <authorList>
            <person name="Shen Q."/>
            <person name="Zhang L."/>
            <person name="Liao Z."/>
            <person name="Wang S."/>
            <person name="Yan T."/>
            <person name="Shi P."/>
            <person name="Liu M."/>
            <person name="Fu X."/>
            <person name="Pan Q."/>
            <person name="Wang Y."/>
            <person name="Lv Z."/>
            <person name="Lu X."/>
            <person name="Zhang F."/>
            <person name="Jiang W."/>
            <person name="Ma Y."/>
            <person name="Chen M."/>
            <person name="Hao X."/>
            <person name="Li L."/>
            <person name="Tang Y."/>
            <person name="Lv G."/>
            <person name="Zhou Y."/>
            <person name="Sun X."/>
            <person name="Brodelius P.E."/>
            <person name="Rose J.K.C."/>
            <person name="Tang K."/>
        </authorList>
    </citation>
    <scope>NUCLEOTIDE SEQUENCE [LARGE SCALE GENOMIC DNA]</scope>
    <source>
        <strain evidence="3">cv. Huhao1</strain>
        <tissue evidence="2">Leaf</tissue>
    </source>
</reference>
<dbReference type="PANTHER" id="PTHR32166:SF81">
    <property type="entry name" value="OS06G0658400 PROTEIN"/>
    <property type="match status" value="1"/>
</dbReference>
<dbReference type="EMBL" id="PKPP01005152">
    <property type="protein sequence ID" value="PWA61242.1"/>
    <property type="molecule type" value="Genomic_DNA"/>
</dbReference>
<keyword evidence="3" id="KW-1185">Reference proteome</keyword>
<accession>A0A2U1MJ43</accession>
<dbReference type="STRING" id="35608.A0A2U1MJ43"/>
<evidence type="ECO:0008006" key="4">
    <source>
        <dbReference type="Google" id="ProtNLM"/>
    </source>
</evidence>
<dbReference type="OrthoDB" id="1925573at2759"/>
<feature type="region of interest" description="Disordered" evidence="1">
    <location>
        <begin position="85"/>
        <end position="130"/>
    </location>
</feature>
<protein>
    <recommendedName>
        <fullName evidence="4">BED-type domain-containing protein</fullName>
    </recommendedName>
</protein>
<feature type="compositionally biased region" description="Low complexity" evidence="1">
    <location>
        <begin position="99"/>
        <end position="120"/>
    </location>
</feature>
<evidence type="ECO:0000256" key="1">
    <source>
        <dbReference type="SAM" id="MobiDB-lite"/>
    </source>
</evidence>
<sequence length="318" mass="34921">MSTDSVEDDSNSNKPPLWKFVTVEGKISGGGNVRFVCNYCNKLFTGSYFRVKSHLLKIGGTGVAKCLKVSSNDLVMMQREQGEFETRAANSRTKQVPLPTSNSRTNSFSSSASTGPSMGTRLQGNDNLPLKRKKVTGDSPLEMAFNVQARQDLDSEIARMFYSSGLAFSLAKNPYYIASYTRAANSKHLAGYVPPGYNSLRTTLLAKERRHIEGLLEPLKAAWKEKGVSIVSDGNKITPKRGEDLVFVHSNLRLLSRQSPEYTKGESSMWDLGADGFDTLDDVGILGMANLSLDEPEMEAMLFTSDDTIDVDDEDLAS</sequence>
<name>A0A2U1MJ43_ARTAN</name>